<accession>A0A5E4QHF4</accession>
<dbReference type="Pfam" id="PF07347">
    <property type="entry name" value="CI-B14_5a"/>
    <property type="match status" value="1"/>
</dbReference>
<keyword evidence="2" id="KW-1185">Reference proteome</keyword>
<dbReference type="AlphaFoldDB" id="A0A5E4QHF4"/>
<protein>
    <submittedName>
        <fullName evidence="1">Uncharacterized protein</fullName>
    </submittedName>
</protein>
<gene>
    <name evidence="1" type="ORF">LSINAPIS_LOCUS8361</name>
</gene>
<dbReference type="GO" id="GO:0005743">
    <property type="term" value="C:mitochondrial inner membrane"/>
    <property type="evidence" value="ECO:0007669"/>
    <property type="project" value="InterPro"/>
</dbReference>
<dbReference type="InterPro" id="IPR009947">
    <property type="entry name" value="NDUA7"/>
</dbReference>
<dbReference type="Proteomes" id="UP000324832">
    <property type="component" value="Unassembled WGS sequence"/>
</dbReference>
<reference evidence="1 2" key="1">
    <citation type="submission" date="2017-07" db="EMBL/GenBank/DDBJ databases">
        <authorList>
            <person name="Talla V."/>
            <person name="Backstrom N."/>
        </authorList>
    </citation>
    <scope>NUCLEOTIDE SEQUENCE [LARGE SCALE GENOMIC DNA]</scope>
</reference>
<evidence type="ECO:0000313" key="2">
    <source>
        <dbReference type="Proteomes" id="UP000324832"/>
    </source>
</evidence>
<proteinExistence type="predicted"/>
<name>A0A5E4QHF4_9NEOP</name>
<evidence type="ECO:0000313" key="1">
    <source>
        <dbReference type="EMBL" id="VVC96972.1"/>
    </source>
</evidence>
<sequence>MAPKKKIDYRDISDGLKKLRDFLLGRKHNLHGRFMPFISPRSIPPAEIPRCPEYKYSNQYYHKRNVFHSVHPPIVAPIAEGPPLEGDPGKKSLRPECLCFPCPPTPGPVWWWDGHCYYETVPDSPVKEVAVKSPEPPCPRPT</sequence>
<dbReference type="OrthoDB" id="7449810at2759"/>
<dbReference type="EMBL" id="FZQP02002968">
    <property type="protein sequence ID" value="VVC96972.1"/>
    <property type="molecule type" value="Genomic_DNA"/>
</dbReference>
<dbReference type="GO" id="GO:0042773">
    <property type="term" value="P:ATP synthesis coupled electron transport"/>
    <property type="evidence" value="ECO:0007669"/>
    <property type="project" value="InterPro"/>
</dbReference>
<organism evidence="1 2">
    <name type="scientific">Leptidea sinapis</name>
    <dbReference type="NCBI Taxonomy" id="189913"/>
    <lineage>
        <taxon>Eukaryota</taxon>
        <taxon>Metazoa</taxon>
        <taxon>Ecdysozoa</taxon>
        <taxon>Arthropoda</taxon>
        <taxon>Hexapoda</taxon>
        <taxon>Insecta</taxon>
        <taxon>Pterygota</taxon>
        <taxon>Neoptera</taxon>
        <taxon>Endopterygota</taxon>
        <taxon>Lepidoptera</taxon>
        <taxon>Glossata</taxon>
        <taxon>Ditrysia</taxon>
        <taxon>Papilionoidea</taxon>
        <taxon>Pieridae</taxon>
        <taxon>Dismorphiinae</taxon>
        <taxon>Leptidea</taxon>
    </lineage>
</organism>